<dbReference type="RefSeq" id="WP_014456365.1">
    <property type="nucleotide sequence ID" value="NC_017098.1"/>
</dbReference>
<keyword evidence="3" id="KW-0326">Glycosidase</keyword>
<dbReference type="InterPro" id="IPR017853">
    <property type="entry name" value="GH"/>
</dbReference>
<dbReference type="InterPro" id="IPR013780">
    <property type="entry name" value="Glyco_hydro_b"/>
</dbReference>
<dbReference type="Gene3D" id="2.60.40.1180">
    <property type="entry name" value="Golgi alpha-mannosidase II"/>
    <property type="match status" value="1"/>
</dbReference>
<keyword evidence="3" id="KW-0378">Hydrolase</keyword>
<dbReference type="PROSITE" id="PS51257">
    <property type="entry name" value="PROKAR_LIPOPROTEIN"/>
    <property type="match status" value="1"/>
</dbReference>
<sequence length="690" mass="76456">MIKPIKRIYMYIVFVLLLAVVFGACSNPTASEEPDGPLVTDPSPSPATFRDLTDINPDPDRSLSASEDDWYKDEVFYHVWINAFYREDGDINHGANQFGTIAGITAQLDYLKNLGVTGIWLSPFFDSNSEAINLHMYDTIDHYEVDSRVGTKADVDELLAEAHDRGMRVIFDWVPNHVSDRHRWFTDSAARRNDRDDWFVWRNNPGSQNGPWGQSVWHQRGDQWYYGVFWGGMPDINFRSQGGKDAITNAAIYWLNRGFDGLRVDAVKYLYEDKHPTSGGAADYEDLNETIAYFQAFREQVLDEFGNEGYPKFMVAENWTDSRNSLSRYMVSDGQPAFHMTLDFPFAYAAAGGNTGSLADHWDWVTGSLDSQAWMGTFTTNHDNVVNRKGDSPRARAAAAAMLTGPGTPFIYYGNEIGMEDGYQESWGNFHADRRHRQPFDWDSQIAQEEDDSSILEHHRGLTGQRHARPSLRRGSFARVDSGHADILAFQRSYEGEHTLVIINFSDNNRGVTIDLADAAATEEWAAHGLDGALSIAGETLSGSMPGGTAAIYDLSQSLPGMAPPPAYIYISQVQAINLPDSDEYALPGSAAFHGTARWNTGYLATEANGNSAAWDFEPALHITDLADAQFKVVQSGGWDSPIDNGLENLGEGGNAVVANISGIDNEGATYRIIWDGSQPAGSHLSAEEQ</sequence>
<feature type="domain" description="Glycosyl hydrolase family 13 catalytic" evidence="2">
    <location>
        <begin position="78"/>
        <end position="466"/>
    </location>
</feature>
<dbReference type="Gene3D" id="3.20.20.80">
    <property type="entry name" value="Glycosidases"/>
    <property type="match status" value="1"/>
</dbReference>
<comment type="similarity">
    <text evidence="1">Belongs to the glycosyl hydrolase 13 family.</text>
</comment>
<dbReference type="eggNOG" id="COG0366">
    <property type="taxonomic scope" value="Bacteria"/>
</dbReference>
<keyword evidence="4" id="KW-1185">Reference proteome</keyword>
<evidence type="ECO:0000313" key="3">
    <source>
        <dbReference type="EMBL" id="AFG38383.1"/>
    </source>
</evidence>
<dbReference type="AlphaFoldDB" id="H9ULJ0"/>
<gene>
    <name evidence="3" type="ordered locus">Spiaf_2351</name>
</gene>
<dbReference type="SUPFAM" id="SSF51445">
    <property type="entry name" value="(Trans)glycosidases"/>
    <property type="match status" value="1"/>
</dbReference>
<dbReference type="GO" id="GO:0009313">
    <property type="term" value="P:oligosaccharide catabolic process"/>
    <property type="evidence" value="ECO:0007669"/>
    <property type="project" value="TreeGrafter"/>
</dbReference>
<dbReference type="SUPFAM" id="SSF51011">
    <property type="entry name" value="Glycosyl hydrolase domain"/>
    <property type="match status" value="1"/>
</dbReference>
<dbReference type="SMART" id="SM00642">
    <property type="entry name" value="Aamy"/>
    <property type="match status" value="1"/>
</dbReference>
<accession>H9ULJ0</accession>
<dbReference type="KEGG" id="sfc:Spiaf_2351"/>
<dbReference type="STRING" id="889378.Spiaf_2351"/>
<dbReference type="Pfam" id="PF00128">
    <property type="entry name" value="Alpha-amylase"/>
    <property type="match status" value="1"/>
</dbReference>
<dbReference type="PATRIC" id="fig|889378.3.peg.2325"/>
<organism evidence="3 4">
    <name type="scientific">Spirochaeta africana (strain ATCC 700263 / DSM 8902 / Z-7692)</name>
    <dbReference type="NCBI Taxonomy" id="889378"/>
    <lineage>
        <taxon>Bacteria</taxon>
        <taxon>Pseudomonadati</taxon>
        <taxon>Spirochaetota</taxon>
        <taxon>Spirochaetia</taxon>
        <taxon>Spirochaetales</taxon>
        <taxon>Spirochaetaceae</taxon>
        <taxon>Spirochaeta</taxon>
    </lineage>
</organism>
<dbReference type="Gene3D" id="3.90.400.10">
    <property type="entry name" value="Oligo-1,6-glucosidase, Domain 2"/>
    <property type="match status" value="1"/>
</dbReference>
<protein>
    <submittedName>
        <fullName evidence="3">Glycosidase</fullName>
    </submittedName>
</protein>
<proteinExistence type="inferred from homology"/>
<evidence type="ECO:0000259" key="2">
    <source>
        <dbReference type="SMART" id="SM00642"/>
    </source>
</evidence>
<dbReference type="HOGENOM" id="CLU_460699_0_0_12"/>
<dbReference type="OrthoDB" id="9805159at2"/>
<dbReference type="Proteomes" id="UP000007383">
    <property type="component" value="Chromosome"/>
</dbReference>
<dbReference type="InterPro" id="IPR006047">
    <property type="entry name" value="GH13_cat_dom"/>
</dbReference>
<evidence type="ECO:0000256" key="1">
    <source>
        <dbReference type="ARBA" id="ARBA00008061"/>
    </source>
</evidence>
<dbReference type="PANTHER" id="PTHR10357">
    <property type="entry name" value="ALPHA-AMYLASE FAMILY MEMBER"/>
    <property type="match status" value="1"/>
</dbReference>
<dbReference type="EMBL" id="CP003282">
    <property type="protein sequence ID" value="AFG38383.1"/>
    <property type="molecule type" value="Genomic_DNA"/>
</dbReference>
<name>H9ULJ0_SPIAZ</name>
<dbReference type="GO" id="GO:0004556">
    <property type="term" value="F:alpha-amylase activity"/>
    <property type="evidence" value="ECO:0007669"/>
    <property type="project" value="TreeGrafter"/>
</dbReference>
<reference evidence="4" key="1">
    <citation type="journal article" date="2013" name="Stand. Genomic Sci.">
        <title>Complete genome sequence of the halophilic bacterium Spirochaeta africana type strain (Z-7692(T)) from the alkaline Lake Magadi in the East African Rift.</title>
        <authorList>
            <person name="Liolos K."/>
            <person name="Abt B."/>
            <person name="Scheuner C."/>
            <person name="Teshima H."/>
            <person name="Held B."/>
            <person name="Lapidus A."/>
            <person name="Nolan M."/>
            <person name="Lucas S."/>
            <person name="Deshpande S."/>
            <person name="Cheng J.F."/>
            <person name="Tapia R."/>
            <person name="Goodwin L.A."/>
            <person name="Pitluck S."/>
            <person name="Pagani I."/>
            <person name="Ivanova N."/>
            <person name="Mavromatis K."/>
            <person name="Mikhailova N."/>
            <person name="Huntemann M."/>
            <person name="Pati A."/>
            <person name="Chen A."/>
            <person name="Palaniappan K."/>
            <person name="Land M."/>
            <person name="Rohde M."/>
            <person name="Tindall B.J."/>
            <person name="Detter J.C."/>
            <person name="Goker M."/>
            <person name="Bristow J."/>
            <person name="Eisen J.A."/>
            <person name="Markowitz V."/>
            <person name="Hugenholtz P."/>
            <person name="Woyke T."/>
            <person name="Klenk H.P."/>
            <person name="Kyrpides N.C."/>
        </authorList>
    </citation>
    <scope>NUCLEOTIDE SEQUENCE</scope>
    <source>
        <strain evidence="4">ATCC 700263 / DSM 8902 / Z-7692</strain>
    </source>
</reference>
<dbReference type="PANTHER" id="PTHR10357:SF179">
    <property type="entry name" value="NEUTRAL AND BASIC AMINO ACID TRANSPORT PROTEIN RBAT"/>
    <property type="match status" value="1"/>
</dbReference>
<evidence type="ECO:0000313" key="4">
    <source>
        <dbReference type="Proteomes" id="UP000007383"/>
    </source>
</evidence>
<dbReference type="InterPro" id="IPR045857">
    <property type="entry name" value="O16G_dom_2"/>
</dbReference>